<evidence type="ECO:0000313" key="3">
    <source>
        <dbReference type="Proteomes" id="UP001183809"/>
    </source>
</evidence>
<evidence type="ECO:0000313" key="2">
    <source>
        <dbReference type="EMBL" id="MDT0462579.1"/>
    </source>
</evidence>
<sequence>MITNDPAHKKERSASRKPSSPDRKTSGSKPEQSPQEPEESGPGRVPAPQAMRNAAQQLSELLGRAPQSVSALKPTADGWEALVEVVELERIPDTSSVMASYKVVLDPAGQLMAYERARRYTRAQVDREGR</sequence>
<reference evidence="3" key="1">
    <citation type="submission" date="2023-07" db="EMBL/GenBank/DDBJ databases">
        <title>30 novel species of actinomycetes from the DSMZ collection.</title>
        <authorList>
            <person name="Nouioui I."/>
        </authorList>
    </citation>
    <scope>NUCLEOTIDE SEQUENCE [LARGE SCALE GENOMIC DNA]</scope>
    <source>
        <strain evidence="3">DSM 41699</strain>
    </source>
</reference>
<evidence type="ECO:0000256" key="1">
    <source>
        <dbReference type="SAM" id="MobiDB-lite"/>
    </source>
</evidence>
<dbReference type="Pfam" id="PF05800">
    <property type="entry name" value="GvpO"/>
    <property type="match status" value="1"/>
</dbReference>
<dbReference type="InterPro" id="IPR008634">
    <property type="entry name" value="Gas-vesicle_GvpO"/>
</dbReference>
<proteinExistence type="predicted"/>
<dbReference type="RefSeq" id="WP_311692656.1">
    <property type="nucleotide sequence ID" value="NZ_JAVREY010000004.1"/>
</dbReference>
<feature type="compositionally biased region" description="Low complexity" evidence="1">
    <location>
        <begin position="27"/>
        <end position="43"/>
    </location>
</feature>
<feature type="compositionally biased region" description="Basic and acidic residues" evidence="1">
    <location>
        <begin position="1"/>
        <end position="25"/>
    </location>
</feature>
<dbReference type="Proteomes" id="UP001183809">
    <property type="component" value="Unassembled WGS sequence"/>
</dbReference>
<organism evidence="2 3">
    <name type="scientific">Streptomyces gibsoniae</name>
    <dbReference type="NCBI Taxonomy" id="3075529"/>
    <lineage>
        <taxon>Bacteria</taxon>
        <taxon>Bacillati</taxon>
        <taxon>Actinomycetota</taxon>
        <taxon>Actinomycetes</taxon>
        <taxon>Kitasatosporales</taxon>
        <taxon>Streptomycetaceae</taxon>
        <taxon>Streptomyces</taxon>
    </lineage>
</organism>
<feature type="region of interest" description="Disordered" evidence="1">
    <location>
        <begin position="1"/>
        <end position="51"/>
    </location>
</feature>
<dbReference type="EMBL" id="JAVREY010000004">
    <property type="protein sequence ID" value="MDT0462579.1"/>
    <property type="molecule type" value="Genomic_DNA"/>
</dbReference>
<accession>A0ABU2TNR0</accession>
<dbReference type="PIRSF" id="PIRSF028743">
    <property type="entry name" value="GvpO_protein"/>
    <property type="match status" value="1"/>
</dbReference>
<gene>
    <name evidence="2" type="ORF">RM764_06095</name>
</gene>
<name>A0ABU2TNR0_9ACTN</name>
<keyword evidence="3" id="KW-1185">Reference proteome</keyword>
<comment type="caution">
    <text evidence="2">The sequence shown here is derived from an EMBL/GenBank/DDBJ whole genome shotgun (WGS) entry which is preliminary data.</text>
</comment>
<protein>
    <submittedName>
        <fullName evidence="2">Gas vesicle protein</fullName>
    </submittedName>
</protein>